<reference evidence="4" key="2">
    <citation type="submission" date="2025-08" db="UniProtKB">
        <authorList>
            <consortium name="Ensembl"/>
        </authorList>
    </citation>
    <scope>IDENTIFICATION</scope>
    <source>
        <strain evidence="4">Guanapo</strain>
    </source>
</reference>
<keyword evidence="5" id="KW-1185">Reference proteome</keyword>
<dbReference type="InterPro" id="IPR043504">
    <property type="entry name" value="Peptidase_S1_PA_chymotrypsin"/>
</dbReference>
<evidence type="ECO:0000259" key="3">
    <source>
        <dbReference type="PROSITE" id="PS50240"/>
    </source>
</evidence>
<dbReference type="InterPro" id="IPR009003">
    <property type="entry name" value="Peptidase_S1_PA"/>
</dbReference>
<evidence type="ECO:0000313" key="5">
    <source>
        <dbReference type="Proteomes" id="UP000242638"/>
    </source>
</evidence>
<proteinExistence type="predicted"/>
<sequence>LGGHVCTWFLNKILLFSSPGVSVNSDVSLQKRIIGGHGCDDTERLYHVRLEITIFKGTAICGGSLIHPQWILTAADCWKSNTGTNIAVVKVHPRTGTPQGHRVTNNPVLYTDNGQKHDIMLLKLPKPVTDVPLAPLPDCSNRPKVGDIVQLAGEGAMTTGTKNRTEHGRMLCKFVSSISFYSNQKTFRFYNINISIQIFLQGDAGGAVVLNGTIYGVISVGGSHFPCKKPVSIMDVCEYIGWIKTTTGAK</sequence>
<reference evidence="5" key="1">
    <citation type="submission" date="2013-11" db="EMBL/GenBank/DDBJ databases">
        <title>The genomic landscape of the Guanapo guppy.</title>
        <authorList>
            <person name="Kuenstner A."/>
            <person name="Dreyer C."/>
        </authorList>
    </citation>
    <scope>NUCLEOTIDE SEQUENCE</scope>
    <source>
        <strain evidence="5">Guanapo</strain>
    </source>
</reference>
<keyword evidence="1" id="KW-1015">Disulfide bond</keyword>
<protein>
    <recommendedName>
        <fullName evidence="3">Peptidase S1 domain-containing protein</fullName>
    </recommendedName>
</protein>
<dbReference type="SMART" id="SM00020">
    <property type="entry name" value="Tryp_SPc"/>
    <property type="match status" value="1"/>
</dbReference>
<dbReference type="GO" id="GO:0030141">
    <property type="term" value="C:secretory granule"/>
    <property type="evidence" value="ECO:0007669"/>
    <property type="project" value="TreeGrafter"/>
</dbReference>
<dbReference type="Gene3D" id="2.40.10.10">
    <property type="entry name" value="Trypsin-like serine proteases"/>
    <property type="match status" value="1"/>
</dbReference>
<evidence type="ECO:0000256" key="1">
    <source>
        <dbReference type="ARBA" id="ARBA00023157"/>
    </source>
</evidence>
<evidence type="ECO:0000256" key="2">
    <source>
        <dbReference type="SAM" id="SignalP"/>
    </source>
</evidence>
<feature type="chain" id="PRO_5017986838" description="Peptidase S1 domain-containing protein" evidence="2">
    <location>
        <begin position="26"/>
        <end position="250"/>
    </location>
</feature>
<dbReference type="InterPro" id="IPR001314">
    <property type="entry name" value="Peptidase_S1A"/>
</dbReference>
<dbReference type="AlphaFoldDB" id="A0A3P9MUG9"/>
<evidence type="ECO:0000313" key="4">
    <source>
        <dbReference type="Ensembl" id="ENSPREP00000000992.1"/>
    </source>
</evidence>
<accession>A0A3P9MUG9</accession>
<dbReference type="GO" id="GO:0004252">
    <property type="term" value="F:serine-type endopeptidase activity"/>
    <property type="evidence" value="ECO:0007669"/>
    <property type="project" value="InterPro"/>
</dbReference>
<feature type="domain" description="Peptidase S1" evidence="3">
    <location>
        <begin position="33"/>
        <end position="248"/>
    </location>
</feature>
<feature type="signal peptide" evidence="2">
    <location>
        <begin position="1"/>
        <end position="25"/>
    </location>
</feature>
<dbReference type="GeneTree" id="ENSGT00390000009571"/>
<name>A0A3P9MUG9_POERE</name>
<dbReference type="STRING" id="8081.ENSPREP00000000992"/>
<dbReference type="Ensembl" id="ENSPRET00000001030.1">
    <property type="protein sequence ID" value="ENSPREP00000000992.1"/>
    <property type="gene ID" value="ENSPREG00000000735.1"/>
</dbReference>
<dbReference type="PROSITE" id="PS50240">
    <property type="entry name" value="TRYPSIN_DOM"/>
    <property type="match status" value="1"/>
</dbReference>
<dbReference type="PANTHER" id="PTHR24271">
    <property type="entry name" value="KALLIKREIN-RELATED"/>
    <property type="match status" value="1"/>
</dbReference>
<dbReference type="OMA" id="YHVRLEI"/>
<dbReference type="Pfam" id="PF00089">
    <property type="entry name" value="Trypsin"/>
    <property type="match status" value="1"/>
</dbReference>
<dbReference type="GO" id="GO:0006508">
    <property type="term" value="P:proteolysis"/>
    <property type="evidence" value="ECO:0007669"/>
    <property type="project" value="InterPro"/>
</dbReference>
<dbReference type="Bgee" id="ENSPREG00000000735">
    <property type="expression patterns" value="Expressed in caudal fin"/>
</dbReference>
<dbReference type="Proteomes" id="UP000242638">
    <property type="component" value="Unassembled WGS sequence"/>
</dbReference>
<dbReference type="InterPro" id="IPR001254">
    <property type="entry name" value="Trypsin_dom"/>
</dbReference>
<dbReference type="PRINTS" id="PR00722">
    <property type="entry name" value="CHYMOTRYPSIN"/>
</dbReference>
<dbReference type="PANTHER" id="PTHR24271:SF47">
    <property type="entry name" value="KALLIKREIN-1"/>
    <property type="match status" value="1"/>
</dbReference>
<organism evidence="4 5">
    <name type="scientific">Poecilia reticulata</name>
    <name type="common">Guppy</name>
    <name type="synonym">Acanthophacelus reticulatus</name>
    <dbReference type="NCBI Taxonomy" id="8081"/>
    <lineage>
        <taxon>Eukaryota</taxon>
        <taxon>Metazoa</taxon>
        <taxon>Chordata</taxon>
        <taxon>Craniata</taxon>
        <taxon>Vertebrata</taxon>
        <taxon>Euteleostomi</taxon>
        <taxon>Actinopterygii</taxon>
        <taxon>Neopterygii</taxon>
        <taxon>Teleostei</taxon>
        <taxon>Neoteleostei</taxon>
        <taxon>Acanthomorphata</taxon>
        <taxon>Ovalentaria</taxon>
        <taxon>Atherinomorphae</taxon>
        <taxon>Cyprinodontiformes</taxon>
        <taxon>Poeciliidae</taxon>
        <taxon>Poeciliinae</taxon>
        <taxon>Poecilia</taxon>
    </lineage>
</organism>
<reference evidence="4" key="3">
    <citation type="submission" date="2025-09" db="UniProtKB">
        <authorList>
            <consortium name="Ensembl"/>
        </authorList>
    </citation>
    <scope>IDENTIFICATION</scope>
    <source>
        <strain evidence="4">Guanapo</strain>
    </source>
</reference>
<dbReference type="SUPFAM" id="SSF50494">
    <property type="entry name" value="Trypsin-like serine proteases"/>
    <property type="match status" value="1"/>
</dbReference>
<keyword evidence="2" id="KW-0732">Signal</keyword>